<comment type="function">
    <text evidence="2">Removes the formyl group from the N-terminal Met of newly synthesized proteins. Requires at least a dipeptide for an efficient rate of reaction. N-terminal L-methionine is a prerequisite for activity but the enzyme has broad specificity at other positions.</text>
</comment>
<dbReference type="GO" id="GO:0042586">
    <property type="term" value="F:peptide deformylase activity"/>
    <property type="evidence" value="ECO:0007669"/>
    <property type="project" value="UniProtKB-UniRule"/>
</dbReference>
<dbReference type="EMBL" id="CP001229">
    <property type="protein sequence ID" value="ACN98814.1"/>
    <property type="molecule type" value="Genomic_DNA"/>
</dbReference>
<dbReference type="InterPro" id="IPR023635">
    <property type="entry name" value="Peptide_deformylase"/>
</dbReference>
<feature type="active site" evidence="2">
    <location>
        <position position="142"/>
    </location>
</feature>
<organism evidence="3 4">
    <name type="scientific">Sulfurihydrogenibium azorense (strain DSM 15241 / OCM 825 / Az-Fu1)</name>
    <dbReference type="NCBI Taxonomy" id="204536"/>
    <lineage>
        <taxon>Bacteria</taxon>
        <taxon>Pseudomonadati</taxon>
        <taxon>Aquificota</taxon>
        <taxon>Aquificia</taxon>
        <taxon>Aquificales</taxon>
        <taxon>Hydrogenothermaceae</taxon>
        <taxon>Sulfurihydrogenibium</taxon>
    </lineage>
</organism>
<dbReference type="NCBIfam" id="NF001159">
    <property type="entry name" value="PRK00150.1-3"/>
    <property type="match status" value="1"/>
</dbReference>
<dbReference type="SUPFAM" id="SSF56420">
    <property type="entry name" value="Peptide deformylase"/>
    <property type="match status" value="1"/>
</dbReference>
<dbReference type="PANTHER" id="PTHR10458:SF22">
    <property type="entry name" value="PEPTIDE DEFORMYLASE"/>
    <property type="match status" value="1"/>
</dbReference>
<dbReference type="RefSeq" id="WP_012674135.1">
    <property type="nucleotide sequence ID" value="NC_012438.1"/>
</dbReference>
<dbReference type="Proteomes" id="UP000001369">
    <property type="component" value="Chromosome"/>
</dbReference>
<sequence length="179" mass="20855">MEYRIRTWPDKILKEPTKEIDFFDDRLKEYIDKMWEFMYKEEGVGLAANQIGIPYQILVIDTSIREKKNEEETEPPVKMVLINPKIVEKEGQVMSTEGCLSFPGVQITIPRYKRVKVVGKNEKGEDVVVESSEFLSIVLQHEIDHLNGIPFISYLSPLKRKLVLDKYLKSLKESEYQTG</sequence>
<reference evidence="3 4" key="1">
    <citation type="journal article" date="2009" name="J. Bacteriol.">
        <title>Complete and draft genome sequences of six members of the Aquificales.</title>
        <authorList>
            <person name="Reysenbach A.L."/>
            <person name="Hamamura N."/>
            <person name="Podar M."/>
            <person name="Griffiths E."/>
            <person name="Ferreira S."/>
            <person name="Hochstein R."/>
            <person name="Heidelberg J."/>
            <person name="Johnson J."/>
            <person name="Mead D."/>
            <person name="Pohorille A."/>
            <person name="Sarmiento M."/>
            <person name="Schweighofer K."/>
            <person name="Seshadri R."/>
            <person name="Voytek M.A."/>
        </authorList>
    </citation>
    <scope>NUCLEOTIDE SEQUENCE [LARGE SCALE GENOMIC DNA]</scope>
    <source>
        <strain evidence="4">Az-Fu1 / DSM 15241 / OCM 825</strain>
    </source>
</reference>
<keyword evidence="2" id="KW-0408">Iron</keyword>
<dbReference type="Gene3D" id="3.90.45.10">
    <property type="entry name" value="Peptide deformylase"/>
    <property type="match status" value="1"/>
</dbReference>
<dbReference type="HOGENOM" id="CLU_061901_2_0_0"/>
<comment type="similarity">
    <text evidence="1 2">Belongs to the polypeptide deformylase family.</text>
</comment>
<keyword evidence="2 3" id="KW-0378">Hydrolase</keyword>
<protein>
    <recommendedName>
        <fullName evidence="2">Peptide deformylase</fullName>
        <shortName evidence="2">PDF</shortName>
        <ecNumber evidence="2">3.5.1.88</ecNumber>
    </recommendedName>
    <alternativeName>
        <fullName evidence="2">Polypeptide deformylase</fullName>
    </alternativeName>
</protein>
<dbReference type="NCBIfam" id="TIGR00079">
    <property type="entry name" value="pept_deformyl"/>
    <property type="match status" value="1"/>
</dbReference>
<dbReference type="HAMAP" id="MF_00163">
    <property type="entry name" value="Pep_deformylase"/>
    <property type="match status" value="1"/>
</dbReference>
<evidence type="ECO:0000313" key="4">
    <source>
        <dbReference type="Proteomes" id="UP000001369"/>
    </source>
</evidence>
<accession>C1DV92</accession>
<dbReference type="InterPro" id="IPR036821">
    <property type="entry name" value="Peptide_deformylase_sf"/>
</dbReference>
<dbReference type="PRINTS" id="PR01576">
    <property type="entry name" value="PDEFORMYLASE"/>
</dbReference>
<gene>
    <name evidence="3" type="primary">def_2</name>
    <name evidence="2" type="synonym">def</name>
    <name evidence="3" type="ordered locus">SULAZ_1056</name>
</gene>
<feature type="binding site" evidence="2">
    <location>
        <position position="99"/>
    </location>
    <ligand>
        <name>Fe cation</name>
        <dbReference type="ChEBI" id="CHEBI:24875"/>
    </ligand>
</feature>
<dbReference type="Pfam" id="PF01327">
    <property type="entry name" value="Pep_deformylase"/>
    <property type="match status" value="1"/>
</dbReference>
<dbReference type="AlphaFoldDB" id="C1DV92"/>
<dbReference type="PANTHER" id="PTHR10458">
    <property type="entry name" value="PEPTIDE DEFORMYLASE"/>
    <property type="match status" value="1"/>
</dbReference>
<name>C1DV92_SULAA</name>
<dbReference type="GO" id="GO:0046872">
    <property type="term" value="F:metal ion binding"/>
    <property type="evidence" value="ECO:0007669"/>
    <property type="project" value="UniProtKB-KW"/>
</dbReference>
<dbReference type="OrthoDB" id="9784988at2"/>
<dbReference type="KEGG" id="saf:SULAZ_1056"/>
<dbReference type="STRING" id="204536.SULAZ_1056"/>
<evidence type="ECO:0000256" key="1">
    <source>
        <dbReference type="ARBA" id="ARBA00010759"/>
    </source>
</evidence>
<keyword evidence="2" id="KW-0648">Protein biosynthesis</keyword>
<comment type="cofactor">
    <cofactor evidence="2">
        <name>Fe(2+)</name>
        <dbReference type="ChEBI" id="CHEBI:29033"/>
    </cofactor>
    <text evidence="2">Binds 1 Fe(2+) ion.</text>
</comment>
<dbReference type="eggNOG" id="COG0242">
    <property type="taxonomic scope" value="Bacteria"/>
</dbReference>
<feature type="binding site" evidence="2">
    <location>
        <position position="145"/>
    </location>
    <ligand>
        <name>Fe cation</name>
        <dbReference type="ChEBI" id="CHEBI:24875"/>
    </ligand>
</feature>
<evidence type="ECO:0000313" key="3">
    <source>
        <dbReference type="EMBL" id="ACN98814.1"/>
    </source>
</evidence>
<keyword evidence="4" id="KW-1185">Reference proteome</keyword>
<dbReference type="EC" id="3.5.1.88" evidence="2"/>
<evidence type="ECO:0000256" key="2">
    <source>
        <dbReference type="HAMAP-Rule" id="MF_00163"/>
    </source>
</evidence>
<comment type="catalytic activity">
    <reaction evidence="2">
        <text>N-terminal N-formyl-L-methionyl-[peptide] + H2O = N-terminal L-methionyl-[peptide] + formate</text>
        <dbReference type="Rhea" id="RHEA:24420"/>
        <dbReference type="Rhea" id="RHEA-COMP:10639"/>
        <dbReference type="Rhea" id="RHEA-COMP:10640"/>
        <dbReference type="ChEBI" id="CHEBI:15377"/>
        <dbReference type="ChEBI" id="CHEBI:15740"/>
        <dbReference type="ChEBI" id="CHEBI:49298"/>
        <dbReference type="ChEBI" id="CHEBI:64731"/>
        <dbReference type="EC" id="3.5.1.88"/>
    </reaction>
</comment>
<proteinExistence type="inferred from homology"/>
<dbReference type="CDD" id="cd00487">
    <property type="entry name" value="Pep_deformylase"/>
    <property type="match status" value="1"/>
</dbReference>
<dbReference type="PIRSF" id="PIRSF004749">
    <property type="entry name" value="Pep_def"/>
    <property type="match status" value="1"/>
</dbReference>
<feature type="binding site" evidence="2">
    <location>
        <position position="141"/>
    </location>
    <ligand>
        <name>Fe cation</name>
        <dbReference type="ChEBI" id="CHEBI:24875"/>
    </ligand>
</feature>
<keyword evidence="2" id="KW-0479">Metal-binding</keyword>
<dbReference type="GO" id="GO:0006412">
    <property type="term" value="P:translation"/>
    <property type="evidence" value="ECO:0007669"/>
    <property type="project" value="UniProtKB-UniRule"/>
</dbReference>